<name>A0A835PJK1_VANPL</name>
<dbReference type="AlphaFoldDB" id="A0A835PJK1"/>
<proteinExistence type="predicted"/>
<dbReference type="Proteomes" id="UP000636800">
    <property type="component" value="Unassembled WGS sequence"/>
</dbReference>
<accession>A0A835PJK1</accession>
<dbReference type="EMBL" id="JADCNL010000014">
    <property type="protein sequence ID" value="KAG0452510.1"/>
    <property type="molecule type" value="Genomic_DNA"/>
</dbReference>
<gene>
    <name evidence="3" type="ORF">HPP92_024889</name>
    <name evidence="2" type="ORF">HPP92_025174</name>
</gene>
<reference evidence="4 5" key="1">
    <citation type="journal article" date="2020" name="Nat. Food">
        <title>A phased Vanilla planifolia genome enables genetic improvement of flavour and production.</title>
        <authorList>
            <person name="Hasing T."/>
            <person name="Tang H."/>
            <person name="Brym M."/>
            <person name="Khazi F."/>
            <person name="Huang T."/>
            <person name="Chambers A.H."/>
        </authorList>
    </citation>
    <scope>NUCLEOTIDE SEQUENCE [LARGE SCALE GENOMIC DNA]</scope>
    <source>
        <tissue evidence="3">Leaf</tissue>
    </source>
</reference>
<comment type="caution">
    <text evidence="3">The sequence shown here is derived from an EMBL/GenBank/DDBJ whole genome shotgun (WGS) entry which is preliminary data.</text>
</comment>
<evidence type="ECO:0000313" key="2">
    <source>
        <dbReference type="EMBL" id="KAG0452510.1"/>
    </source>
</evidence>
<organism evidence="3 5">
    <name type="scientific">Vanilla planifolia</name>
    <name type="common">Vanilla</name>
    <dbReference type="NCBI Taxonomy" id="51239"/>
    <lineage>
        <taxon>Eukaryota</taxon>
        <taxon>Viridiplantae</taxon>
        <taxon>Streptophyta</taxon>
        <taxon>Embryophyta</taxon>
        <taxon>Tracheophyta</taxon>
        <taxon>Spermatophyta</taxon>
        <taxon>Magnoliopsida</taxon>
        <taxon>Liliopsida</taxon>
        <taxon>Asparagales</taxon>
        <taxon>Orchidaceae</taxon>
        <taxon>Vanilloideae</taxon>
        <taxon>Vanilleae</taxon>
        <taxon>Vanilla</taxon>
    </lineage>
</organism>
<dbReference type="Proteomes" id="UP000639772">
    <property type="component" value="Unassembled WGS sequence"/>
</dbReference>
<sequence length="76" mass="8371">MMGSIDREKSDPTKESQGCGAENGGTAENRQPHYGHGVAAQRGVGRPNLGRKRDNWFAAATSLQWRWGRKGWTVAM</sequence>
<feature type="region of interest" description="Disordered" evidence="1">
    <location>
        <begin position="1"/>
        <end position="51"/>
    </location>
</feature>
<evidence type="ECO:0000313" key="3">
    <source>
        <dbReference type="EMBL" id="KAG0453585.1"/>
    </source>
</evidence>
<keyword evidence="4" id="KW-1185">Reference proteome</keyword>
<protein>
    <submittedName>
        <fullName evidence="3">Uncharacterized protein</fullName>
    </submittedName>
</protein>
<evidence type="ECO:0000256" key="1">
    <source>
        <dbReference type="SAM" id="MobiDB-lite"/>
    </source>
</evidence>
<evidence type="ECO:0000313" key="5">
    <source>
        <dbReference type="Proteomes" id="UP000639772"/>
    </source>
</evidence>
<feature type="compositionally biased region" description="Basic and acidic residues" evidence="1">
    <location>
        <begin position="1"/>
        <end position="14"/>
    </location>
</feature>
<dbReference type="EMBL" id="JADCNM010000014">
    <property type="protein sequence ID" value="KAG0453585.1"/>
    <property type="molecule type" value="Genomic_DNA"/>
</dbReference>
<evidence type="ECO:0000313" key="4">
    <source>
        <dbReference type="Proteomes" id="UP000636800"/>
    </source>
</evidence>